<dbReference type="Pfam" id="PF13193">
    <property type="entry name" value="AMP-binding_C"/>
    <property type="match status" value="1"/>
</dbReference>
<dbReference type="InterPro" id="IPR025110">
    <property type="entry name" value="AMP-bd_C"/>
</dbReference>
<feature type="domain" description="AMP-binding enzyme C-terminal" evidence="2">
    <location>
        <begin position="473"/>
        <end position="547"/>
    </location>
</feature>
<evidence type="ECO:0000313" key="4">
    <source>
        <dbReference type="Proteomes" id="UP000461409"/>
    </source>
</evidence>
<dbReference type="InterPro" id="IPR000873">
    <property type="entry name" value="AMP-dep_synth/lig_dom"/>
</dbReference>
<dbReference type="InterPro" id="IPR050237">
    <property type="entry name" value="ATP-dep_AMP-bd_enzyme"/>
</dbReference>
<dbReference type="PANTHER" id="PTHR43767:SF1">
    <property type="entry name" value="NONRIBOSOMAL PEPTIDE SYNTHASE PES1 (EUROFUNG)-RELATED"/>
    <property type="match status" value="1"/>
</dbReference>
<feature type="domain" description="AMP-dependent synthetase/ligase" evidence="1">
    <location>
        <begin position="32"/>
        <end position="422"/>
    </location>
</feature>
<dbReference type="InterPro" id="IPR020845">
    <property type="entry name" value="AMP-binding_CS"/>
</dbReference>
<dbReference type="PROSITE" id="PS00455">
    <property type="entry name" value="AMP_BINDING"/>
    <property type="match status" value="1"/>
</dbReference>
<accession>A0A844XFL7</accession>
<evidence type="ECO:0000259" key="2">
    <source>
        <dbReference type="Pfam" id="PF13193"/>
    </source>
</evidence>
<dbReference type="RefSeq" id="WP_160485922.1">
    <property type="nucleotide sequence ID" value="NZ_WUBR01000002.1"/>
</dbReference>
<protein>
    <submittedName>
        <fullName evidence="3">AMP-binding protein</fullName>
    </submittedName>
</protein>
<dbReference type="PANTHER" id="PTHR43767">
    <property type="entry name" value="LONG-CHAIN-FATTY-ACID--COA LIGASE"/>
    <property type="match status" value="1"/>
</dbReference>
<dbReference type="AlphaFoldDB" id="A0A844XFL7"/>
<dbReference type="EMBL" id="WUBR01000002">
    <property type="protein sequence ID" value="MWV28315.1"/>
    <property type="molecule type" value="Genomic_DNA"/>
</dbReference>
<dbReference type="InterPro" id="IPR045851">
    <property type="entry name" value="AMP-bd_C_sf"/>
</dbReference>
<reference evidence="3 4" key="1">
    <citation type="submission" date="2019-12" db="EMBL/GenBank/DDBJ databases">
        <authorList>
            <person name="Lee S.D."/>
        </authorList>
    </citation>
    <scope>NUCLEOTIDE SEQUENCE [LARGE SCALE GENOMIC DNA]</scope>
    <source>
        <strain evidence="3 4">GH3-10</strain>
    </source>
</reference>
<dbReference type="CDD" id="cd05936">
    <property type="entry name" value="FC-FACS_FadD_like"/>
    <property type="match status" value="1"/>
</dbReference>
<organism evidence="3 4">
    <name type="scientific">Aurantiacibacter rhizosphaerae</name>
    <dbReference type="NCBI Taxonomy" id="2691582"/>
    <lineage>
        <taxon>Bacteria</taxon>
        <taxon>Pseudomonadati</taxon>
        <taxon>Pseudomonadota</taxon>
        <taxon>Alphaproteobacteria</taxon>
        <taxon>Sphingomonadales</taxon>
        <taxon>Erythrobacteraceae</taxon>
        <taxon>Aurantiacibacter</taxon>
    </lineage>
</organism>
<gene>
    <name evidence="3" type="ORF">GRF63_10400</name>
</gene>
<dbReference type="SUPFAM" id="SSF56801">
    <property type="entry name" value="Acetyl-CoA synthetase-like"/>
    <property type="match status" value="1"/>
</dbReference>
<evidence type="ECO:0000259" key="1">
    <source>
        <dbReference type="Pfam" id="PF00501"/>
    </source>
</evidence>
<dbReference type="GO" id="GO:0016878">
    <property type="term" value="F:acid-thiol ligase activity"/>
    <property type="evidence" value="ECO:0007669"/>
    <property type="project" value="UniProtKB-ARBA"/>
</dbReference>
<reference evidence="3 4" key="2">
    <citation type="submission" date="2020-02" db="EMBL/GenBank/DDBJ databases">
        <title>Erythrobacter dongmakensis sp. nov., isolated from a tidal mudflat.</title>
        <authorList>
            <person name="Kim I.S."/>
        </authorList>
    </citation>
    <scope>NUCLEOTIDE SEQUENCE [LARGE SCALE GENOMIC DNA]</scope>
    <source>
        <strain evidence="3 4">GH3-10</strain>
    </source>
</reference>
<dbReference type="Proteomes" id="UP000461409">
    <property type="component" value="Unassembled WGS sequence"/>
</dbReference>
<dbReference type="InterPro" id="IPR042099">
    <property type="entry name" value="ANL_N_sf"/>
</dbReference>
<evidence type="ECO:0000313" key="3">
    <source>
        <dbReference type="EMBL" id="MWV28315.1"/>
    </source>
</evidence>
<proteinExistence type="predicted"/>
<sequence>MIEAEVTSHPLDPSRILDAEGNIRPRLLTESFDRATTLYPDHVAIDFLGREWTYGDLGREVDRVAAGLQALGLEKDDRFGLCLPNTPYSVILYYAVLRAGGVVVQLNPLYSDSEVEFLITNSGAKMVAVPDLELLHCKVAAAWGAEGSAMERVVLCSMADVLPFWKSVGLRTLKRSSLANKRSGITYSDYSDIAAHKASLRPVQQDPHDVAVLQYTGGTTGRPKGAMLTHASLAANSAQMLLHIGEERDQQERTLGVLPLFHVFALTCVLNFGVEIAAELVLLPRFEMDEVLATIKRKPPTQMFGVPTIYNALGSLPDDKVPDLRTVRTSISGGAPLPLDVRKQYEERTGSPVSEGYGLTEASPIITSNPLLGRQPVKENSAGPAFPHTVLEIRDPETGQFMPQGERGEICARGPQLMKGYWNRPGATEETFIDGALRTGDIGYLDEDGYLFIVDRIKDLILCSGYNVYPRAIEDAAYQHPAVKEAVAIGIPDDYRGEAPKLFIALHEGEELDAGQLEAFLKMRLNPIEMPDAYEFRDELPKTLVGKLEKKQLVAEEKAKAEAAKANLPAEGTT</sequence>
<keyword evidence="4" id="KW-1185">Reference proteome</keyword>
<dbReference type="Pfam" id="PF00501">
    <property type="entry name" value="AMP-binding"/>
    <property type="match status" value="1"/>
</dbReference>
<dbReference type="Gene3D" id="3.40.50.12780">
    <property type="entry name" value="N-terminal domain of ligase-like"/>
    <property type="match status" value="1"/>
</dbReference>
<name>A0A844XFL7_9SPHN</name>
<dbReference type="Gene3D" id="3.30.300.30">
    <property type="match status" value="1"/>
</dbReference>
<comment type="caution">
    <text evidence="3">The sequence shown here is derived from an EMBL/GenBank/DDBJ whole genome shotgun (WGS) entry which is preliminary data.</text>
</comment>